<dbReference type="Proteomes" id="UP000271533">
    <property type="component" value="Chromosome"/>
</dbReference>
<feature type="binding site" evidence="7">
    <location>
        <begin position="123"/>
        <end position="126"/>
    </location>
    <ligand>
        <name>GTP</name>
        <dbReference type="ChEBI" id="CHEBI:37565"/>
    </ligand>
</feature>
<evidence type="ECO:0000256" key="7">
    <source>
        <dbReference type="HAMAP-Rule" id="MF_00367"/>
    </source>
</evidence>
<dbReference type="SUPFAM" id="SSF54814">
    <property type="entry name" value="Prokaryotic type KH domain (KH-domain type II)"/>
    <property type="match status" value="1"/>
</dbReference>
<dbReference type="SUPFAM" id="SSF52540">
    <property type="entry name" value="P-loop containing nucleoside triphosphate hydrolases"/>
    <property type="match status" value="1"/>
</dbReference>
<keyword evidence="7" id="KW-0472">Membrane</keyword>
<dbReference type="Pfam" id="PF07650">
    <property type="entry name" value="KH_2"/>
    <property type="match status" value="1"/>
</dbReference>
<feature type="binding site" evidence="7">
    <location>
        <begin position="15"/>
        <end position="22"/>
    </location>
    <ligand>
        <name>GTP</name>
        <dbReference type="ChEBI" id="CHEBI:37565"/>
    </ligand>
</feature>
<dbReference type="Gene3D" id="3.40.50.300">
    <property type="entry name" value="P-loop containing nucleotide triphosphate hydrolases"/>
    <property type="match status" value="1"/>
</dbReference>
<dbReference type="PROSITE" id="PS51713">
    <property type="entry name" value="G_ERA"/>
    <property type="match status" value="1"/>
</dbReference>
<feature type="region of interest" description="G3" evidence="8">
    <location>
        <begin position="62"/>
        <end position="65"/>
    </location>
</feature>
<evidence type="ECO:0000256" key="4">
    <source>
        <dbReference type="ARBA" id="ARBA00022741"/>
    </source>
</evidence>
<evidence type="ECO:0000313" key="13">
    <source>
        <dbReference type="Proteomes" id="UP000271533"/>
    </source>
</evidence>
<gene>
    <name evidence="7" type="primary">era</name>
    <name evidence="12" type="ORF">D8S97_02460</name>
</gene>
<dbReference type="NCBIfam" id="TIGR00436">
    <property type="entry name" value="era"/>
    <property type="match status" value="1"/>
</dbReference>
<dbReference type="InterPro" id="IPR015946">
    <property type="entry name" value="KH_dom-like_a/b"/>
</dbReference>
<feature type="domain" description="KH type-2" evidence="10">
    <location>
        <begin position="197"/>
        <end position="282"/>
    </location>
</feature>
<evidence type="ECO:0000256" key="1">
    <source>
        <dbReference type="ARBA" id="ARBA00007921"/>
    </source>
</evidence>
<comment type="function">
    <text evidence="7">An essential GTPase that binds both GDP and GTP, with rapid nucleotide exchange. Plays a role in 16S rRNA processing and 30S ribosomal subunit biogenesis and possibly also in cell cycle regulation and energy metabolism.</text>
</comment>
<dbReference type="Gene3D" id="3.30.300.20">
    <property type="match status" value="1"/>
</dbReference>
<dbReference type="GO" id="GO:0005525">
    <property type="term" value="F:GTP binding"/>
    <property type="evidence" value="ECO:0007669"/>
    <property type="project" value="UniProtKB-UniRule"/>
</dbReference>
<dbReference type="Pfam" id="PF01926">
    <property type="entry name" value="MMR_HSR1"/>
    <property type="match status" value="1"/>
</dbReference>
<dbReference type="NCBIfam" id="TIGR00231">
    <property type="entry name" value="small_GTP"/>
    <property type="match status" value="1"/>
</dbReference>
<evidence type="ECO:0000256" key="2">
    <source>
        <dbReference type="ARBA" id="ARBA00020484"/>
    </source>
</evidence>
<evidence type="ECO:0000313" key="12">
    <source>
        <dbReference type="EMBL" id="AYN24801.1"/>
    </source>
</evidence>
<dbReference type="GO" id="GO:0005829">
    <property type="term" value="C:cytosol"/>
    <property type="evidence" value="ECO:0007669"/>
    <property type="project" value="TreeGrafter"/>
</dbReference>
<keyword evidence="5 7" id="KW-0694">RNA-binding</keyword>
<feature type="region of interest" description="G2" evidence="8">
    <location>
        <begin position="41"/>
        <end position="45"/>
    </location>
</feature>
<evidence type="ECO:0000256" key="8">
    <source>
        <dbReference type="PROSITE-ProRule" id="PRU01050"/>
    </source>
</evidence>
<evidence type="ECO:0000256" key="3">
    <source>
        <dbReference type="ARBA" id="ARBA00022517"/>
    </source>
</evidence>
<dbReference type="NCBIfam" id="NF000908">
    <property type="entry name" value="PRK00089.1"/>
    <property type="match status" value="1"/>
</dbReference>
<protein>
    <recommendedName>
        <fullName evidence="2 7">GTPase Era</fullName>
    </recommendedName>
</protein>
<evidence type="ECO:0000256" key="5">
    <source>
        <dbReference type="ARBA" id="ARBA00022884"/>
    </source>
</evidence>
<dbReference type="GO" id="GO:0070181">
    <property type="term" value="F:small ribosomal subunit rRNA binding"/>
    <property type="evidence" value="ECO:0007669"/>
    <property type="project" value="UniProtKB-UniRule"/>
</dbReference>
<keyword evidence="3 7" id="KW-0690">Ribosome biogenesis</keyword>
<dbReference type="HAMAP" id="MF_00367">
    <property type="entry name" value="GTPase_Era"/>
    <property type="match status" value="1"/>
</dbReference>
<dbReference type="CDD" id="cd22534">
    <property type="entry name" value="KH-II_Era"/>
    <property type="match status" value="1"/>
</dbReference>
<sequence length="282" mass="33267">MKKRKQYCGYITIVGRPNVGKSTLINEIIENEISIISKKKNTTQKNIIGIKTKESHQFIYIDTPGIYFNKRKNIQEKKDNNLKMIKSSILTIFIVDRTIWKIEDEIIFNKIKKNKIPIICVINKIDIIPNKSILLPHINFLSRKINPIEIIPVSAKKRENILLLEKKIYPYLPKNNHIFPKKCITTNSLFFSISEIIRQQLMFFLRDELPSITTVEIESLEEKVKKILYIRAIIYVKYERQKKIIIGQKGEGVKKISMLSRFKIEKKMNMKVHLVIWVKKKN</sequence>
<dbReference type="InterPro" id="IPR009019">
    <property type="entry name" value="KH_sf_prok-type"/>
</dbReference>
<dbReference type="InterPro" id="IPR005225">
    <property type="entry name" value="Small_GTP-bd"/>
</dbReference>
<evidence type="ECO:0000259" key="11">
    <source>
        <dbReference type="PROSITE" id="PS51713"/>
    </source>
</evidence>
<dbReference type="GO" id="GO:0003924">
    <property type="term" value="F:GTPase activity"/>
    <property type="evidence" value="ECO:0007669"/>
    <property type="project" value="UniProtKB-UniRule"/>
</dbReference>
<evidence type="ECO:0000256" key="9">
    <source>
        <dbReference type="RuleBase" id="RU003761"/>
    </source>
</evidence>
<feature type="region of interest" description="G4" evidence="8">
    <location>
        <begin position="123"/>
        <end position="126"/>
    </location>
</feature>
<dbReference type="GO" id="GO:0043024">
    <property type="term" value="F:ribosomal small subunit binding"/>
    <property type="evidence" value="ECO:0007669"/>
    <property type="project" value="TreeGrafter"/>
</dbReference>
<feature type="domain" description="Era-type G" evidence="11">
    <location>
        <begin position="7"/>
        <end position="174"/>
    </location>
</feature>
<organism evidence="12 13">
    <name type="scientific">Buchnera aphidicola subsp. Rhopalosiphum maidis</name>
    <dbReference type="NCBI Taxonomy" id="118109"/>
    <lineage>
        <taxon>Bacteria</taxon>
        <taxon>Pseudomonadati</taxon>
        <taxon>Pseudomonadota</taxon>
        <taxon>Gammaproteobacteria</taxon>
        <taxon>Enterobacterales</taxon>
        <taxon>Erwiniaceae</taxon>
        <taxon>Buchnera</taxon>
    </lineage>
</organism>
<dbReference type="InterPro" id="IPR005662">
    <property type="entry name" value="GTPase_Era-like"/>
</dbReference>
<dbReference type="InterPro" id="IPR006073">
    <property type="entry name" value="GTP-bd"/>
</dbReference>
<dbReference type="PROSITE" id="PS50823">
    <property type="entry name" value="KH_TYPE_2"/>
    <property type="match status" value="1"/>
</dbReference>
<feature type="binding site" evidence="7">
    <location>
        <begin position="62"/>
        <end position="66"/>
    </location>
    <ligand>
        <name>GTP</name>
        <dbReference type="ChEBI" id="CHEBI:37565"/>
    </ligand>
</feature>
<dbReference type="OrthoDB" id="9805918at2"/>
<dbReference type="InterPro" id="IPR004044">
    <property type="entry name" value="KH_dom_type_2"/>
</dbReference>
<dbReference type="PANTHER" id="PTHR42698:SF1">
    <property type="entry name" value="GTPASE ERA, MITOCHONDRIAL"/>
    <property type="match status" value="1"/>
</dbReference>
<feature type="region of interest" description="G5" evidence="8">
    <location>
        <begin position="153"/>
        <end position="155"/>
    </location>
</feature>
<dbReference type="GO" id="GO:0000028">
    <property type="term" value="P:ribosomal small subunit assembly"/>
    <property type="evidence" value="ECO:0007669"/>
    <property type="project" value="TreeGrafter"/>
</dbReference>
<dbReference type="CDD" id="cd04163">
    <property type="entry name" value="Era"/>
    <property type="match status" value="1"/>
</dbReference>
<feature type="region of interest" description="G1" evidence="8">
    <location>
        <begin position="15"/>
        <end position="22"/>
    </location>
</feature>
<dbReference type="PANTHER" id="PTHR42698">
    <property type="entry name" value="GTPASE ERA"/>
    <property type="match status" value="1"/>
</dbReference>
<dbReference type="RefSeq" id="WP_158361390.1">
    <property type="nucleotide sequence ID" value="NZ_CP032759.1"/>
</dbReference>
<comment type="subunit">
    <text evidence="7">Monomer.</text>
</comment>
<evidence type="ECO:0000256" key="6">
    <source>
        <dbReference type="ARBA" id="ARBA00023134"/>
    </source>
</evidence>
<dbReference type="InterPro" id="IPR027417">
    <property type="entry name" value="P-loop_NTPase"/>
</dbReference>
<keyword evidence="7" id="KW-1003">Cell membrane</keyword>
<accession>A0A3G2I6K6</accession>
<dbReference type="AlphaFoldDB" id="A0A3G2I6K6"/>
<dbReference type="EMBL" id="CP032759">
    <property type="protein sequence ID" value="AYN24801.1"/>
    <property type="molecule type" value="Genomic_DNA"/>
</dbReference>
<keyword evidence="7" id="KW-0699">rRNA-binding</keyword>
<proteinExistence type="inferred from homology"/>
<comment type="subcellular location">
    <subcellularLocation>
        <location evidence="7">Cytoplasm</location>
    </subcellularLocation>
    <subcellularLocation>
        <location evidence="7">Cell membrane</location>
        <topology evidence="7">Peripheral membrane protein</topology>
    </subcellularLocation>
</comment>
<evidence type="ECO:0000259" key="10">
    <source>
        <dbReference type="PROSITE" id="PS50823"/>
    </source>
</evidence>
<dbReference type="InterPro" id="IPR030388">
    <property type="entry name" value="G_ERA_dom"/>
</dbReference>
<name>A0A3G2I6K6_BUCRM</name>
<reference evidence="12 13" key="1">
    <citation type="submission" date="2018-10" db="EMBL/GenBank/DDBJ databases">
        <title>Genome sequence of the corn leaf aphid (Rhopalosiphum maidis Fitch).</title>
        <authorList>
            <person name="Chen W."/>
            <person name="Shakir S."/>
            <person name="Bigham M."/>
            <person name="Fei Z."/>
            <person name="Jander G."/>
        </authorList>
    </citation>
    <scope>NUCLEOTIDE SEQUENCE [LARGE SCALE GENOMIC DNA]</scope>
    <source>
        <strain evidence="12 13">BTI</strain>
    </source>
</reference>
<keyword evidence="6 7" id="KW-0342">GTP-binding</keyword>
<comment type="similarity">
    <text evidence="1 7 8 9">Belongs to the TRAFAC class TrmE-Era-EngA-EngB-Septin-like GTPase superfamily. Era GTPase family.</text>
</comment>
<keyword evidence="4 7" id="KW-0547">Nucleotide-binding</keyword>
<dbReference type="GO" id="GO:0005886">
    <property type="term" value="C:plasma membrane"/>
    <property type="evidence" value="ECO:0007669"/>
    <property type="project" value="UniProtKB-SubCell"/>
</dbReference>
<keyword evidence="7" id="KW-0963">Cytoplasm</keyword>